<dbReference type="EMBL" id="JAENIG010000001">
    <property type="protein sequence ID" value="MBK1853702.1"/>
    <property type="molecule type" value="Genomic_DNA"/>
</dbReference>
<sequence>MNTSPTPGLAAAFKRGGFTPSENKPAPKPHTPVGKFNPSAAPQQVAWTPPVIPTLTRAGFRALSLKQRSAFLAAEGKITEA</sequence>
<evidence type="ECO:0000313" key="3">
    <source>
        <dbReference type="Proteomes" id="UP000634206"/>
    </source>
</evidence>
<gene>
    <name evidence="2" type="ORF">JIN83_01910</name>
</gene>
<accession>A0AAE2SAA8</accession>
<protein>
    <submittedName>
        <fullName evidence="2">Uncharacterized protein</fullName>
    </submittedName>
</protein>
<dbReference type="Proteomes" id="UP000634206">
    <property type="component" value="Unassembled WGS sequence"/>
</dbReference>
<dbReference type="RefSeq" id="WP_309488298.1">
    <property type="nucleotide sequence ID" value="NZ_JAENIG010000001.1"/>
</dbReference>
<evidence type="ECO:0000256" key="1">
    <source>
        <dbReference type="SAM" id="MobiDB-lite"/>
    </source>
</evidence>
<keyword evidence="3" id="KW-1185">Reference proteome</keyword>
<evidence type="ECO:0000313" key="2">
    <source>
        <dbReference type="EMBL" id="MBK1853702.1"/>
    </source>
</evidence>
<dbReference type="AlphaFoldDB" id="A0AAE2SAA8"/>
<proteinExistence type="predicted"/>
<feature type="region of interest" description="Disordered" evidence="1">
    <location>
        <begin position="1"/>
        <end position="42"/>
    </location>
</feature>
<reference evidence="2" key="1">
    <citation type="submission" date="2021-01" db="EMBL/GenBank/DDBJ databases">
        <title>Modified the classification status of verrucomicrobia.</title>
        <authorList>
            <person name="Feng X."/>
        </authorList>
    </citation>
    <scope>NUCLEOTIDE SEQUENCE</scope>
    <source>
        <strain evidence="2">5K15</strain>
    </source>
</reference>
<name>A0AAE2SAA8_9BACT</name>
<comment type="caution">
    <text evidence="2">The sequence shown here is derived from an EMBL/GenBank/DDBJ whole genome shotgun (WGS) entry which is preliminary data.</text>
</comment>
<organism evidence="2 3">
    <name type="scientific">Oceaniferula flava</name>
    <dbReference type="NCBI Taxonomy" id="2800421"/>
    <lineage>
        <taxon>Bacteria</taxon>
        <taxon>Pseudomonadati</taxon>
        <taxon>Verrucomicrobiota</taxon>
        <taxon>Verrucomicrobiia</taxon>
        <taxon>Verrucomicrobiales</taxon>
        <taxon>Verrucomicrobiaceae</taxon>
        <taxon>Oceaniferula</taxon>
    </lineage>
</organism>